<organism evidence="1">
    <name type="scientific">marine sediment metagenome</name>
    <dbReference type="NCBI Taxonomy" id="412755"/>
    <lineage>
        <taxon>unclassified sequences</taxon>
        <taxon>metagenomes</taxon>
        <taxon>ecological metagenomes</taxon>
    </lineage>
</organism>
<proteinExistence type="predicted"/>
<gene>
    <name evidence="1" type="ORF">LCGC14_2224380</name>
</gene>
<dbReference type="EMBL" id="LAZR01029789">
    <property type="protein sequence ID" value="KKL58537.1"/>
    <property type="molecule type" value="Genomic_DNA"/>
</dbReference>
<name>A0A0F9G5J4_9ZZZZ</name>
<comment type="caution">
    <text evidence="1">The sequence shown here is derived from an EMBL/GenBank/DDBJ whole genome shotgun (WGS) entry which is preliminary data.</text>
</comment>
<evidence type="ECO:0000313" key="1">
    <source>
        <dbReference type="EMBL" id="KKL58537.1"/>
    </source>
</evidence>
<dbReference type="AlphaFoldDB" id="A0A0F9G5J4"/>
<reference evidence="1" key="1">
    <citation type="journal article" date="2015" name="Nature">
        <title>Complex archaea that bridge the gap between prokaryotes and eukaryotes.</title>
        <authorList>
            <person name="Spang A."/>
            <person name="Saw J.H."/>
            <person name="Jorgensen S.L."/>
            <person name="Zaremba-Niedzwiedzka K."/>
            <person name="Martijn J."/>
            <person name="Lind A.E."/>
            <person name="van Eijk R."/>
            <person name="Schleper C."/>
            <person name="Guy L."/>
            <person name="Ettema T.J."/>
        </authorList>
    </citation>
    <scope>NUCLEOTIDE SEQUENCE</scope>
</reference>
<protein>
    <submittedName>
        <fullName evidence="1">Uncharacterized protein</fullName>
    </submittedName>
</protein>
<sequence length="325" mass="35980">MTIPKVRIAPPLFGEPTLISANNGNATWSRPGISPYFQKGSGWTANLYGGLQTGWDDWAAVYIPVNELHLTDFNSALWSYYMTEGEAFGVNIVLWVHDPNDSDKRAEITQLASVAGLEKSAGWNAHELNLDTAQFFFQGENTDDSDLTADPPNYYSLNTFKSDALFIGWTIYRISFEYGWETGSNEFKDVWVADIKLNGLRVLLQPDSGGTGRIGKRYFTGSASISAGNAKLSPKTPFRLLSVSMHIDAEQTSTSSFVLSVLSGHHATYYDVDILTDDMDVPSGRVSLYAVFGEGYEFTGYDEIDLVYTNGGTKNYGLIYTYEVL</sequence>
<accession>A0A0F9G5J4</accession>